<keyword evidence="1" id="KW-0472">Membrane</keyword>
<dbReference type="Bgee" id="ENSG00000172269">
    <property type="expression patterns" value="Expressed in mucosa of transverse colon and 188 other cell types or tissues"/>
</dbReference>
<keyword evidence="1" id="KW-1133">Transmembrane helix</keyword>
<organism evidence="2 3">
    <name type="scientific">Homo sapiens</name>
    <name type="common">Human</name>
    <dbReference type="NCBI Taxonomy" id="9606"/>
    <lineage>
        <taxon>Eukaryota</taxon>
        <taxon>Metazoa</taxon>
        <taxon>Chordata</taxon>
        <taxon>Craniata</taxon>
        <taxon>Vertebrata</taxon>
        <taxon>Euteleostomi</taxon>
        <taxon>Mammalia</taxon>
        <taxon>Eutheria</taxon>
        <taxon>Euarchontoglires</taxon>
        <taxon>Primates</taxon>
        <taxon>Haplorrhini</taxon>
        <taxon>Catarrhini</taxon>
        <taxon>Hominidae</taxon>
        <taxon>Homo</taxon>
    </lineage>
</organism>
<keyword evidence="1" id="KW-0812">Transmembrane</keyword>
<protein>
    <submittedName>
        <fullName evidence="2">Dolichyl-phosphate N-acetylglucosaminephosphotransferase 1</fullName>
    </submittedName>
</protein>
<keyword evidence="4 5" id="KW-1267">Proteomics identification</keyword>
<dbReference type="OpenTargets" id="ENSG00000172269"/>
<dbReference type="AlphaFoldDB" id="A0A804HJ22"/>
<reference evidence="2" key="4">
    <citation type="submission" date="2025-08" db="UniProtKB">
        <authorList>
            <consortium name="Ensembl"/>
        </authorList>
    </citation>
    <scope>IDENTIFICATION</scope>
</reference>
<dbReference type="SMR" id="A0A804HJ22"/>
<reference evidence="2 3" key="3">
    <citation type="journal article" date="2006" name="Nature">
        <title>Human chromosome 11 DNA sequence and analysis including novel gene identification.</title>
        <authorList>
            <person name="Taylor T.D."/>
            <person name="Noguchi H."/>
            <person name="Totoki Y."/>
            <person name="Toyoda A."/>
            <person name="Kuroki Y."/>
            <person name="Dewar K."/>
            <person name="Lloyd C."/>
            <person name="Itoh T."/>
            <person name="Takeda T."/>
            <person name="Kim D.W."/>
            <person name="She X."/>
            <person name="Barlow K.F."/>
            <person name="Bloom T."/>
            <person name="Bruford E."/>
            <person name="Chang J.L."/>
            <person name="Cuomo C.A."/>
            <person name="Eichler E."/>
            <person name="FitzGerald M.G."/>
            <person name="Jaffe D.B."/>
            <person name="LaButti K."/>
            <person name="Nicol R."/>
            <person name="Park H.S."/>
            <person name="Seaman C."/>
            <person name="Sougnez C."/>
            <person name="Yang X."/>
            <person name="Zimmer A.R."/>
            <person name="Zody M.C."/>
            <person name="Birren B.W."/>
            <person name="Nusbaum C."/>
            <person name="Fujiyama A."/>
            <person name="Hattori M."/>
            <person name="Rogers J."/>
            <person name="Lander E.S."/>
            <person name="Sakaki Y."/>
        </authorList>
    </citation>
    <scope>NUCLEOTIDE SEQUENCE [LARGE SCALE GENOMIC DNA]</scope>
</reference>
<dbReference type="HGNC" id="HGNC:2995">
    <property type="gene designation" value="DPAGT1"/>
</dbReference>
<proteinExistence type="evidence at protein level"/>
<reference evidence="2 3" key="2">
    <citation type="journal article" date="2004" name="Nature">
        <title>Finishing the euchromatic sequence of the human genome.</title>
        <authorList>
            <consortium name="International Human Genome Sequencing Consortium"/>
        </authorList>
    </citation>
    <scope>NUCLEOTIDE SEQUENCE [LARGE SCALE GENOMIC DNA]</scope>
</reference>
<evidence type="ECO:0000256" key="1">
    <source>
        <dbReference type="SAM" id="Phobius"/>
    </source>
</evidence>
<evidence type="ECO:0000313" key="3">
    <source>
        <dbReference type="Proteomes" id="UP000005640"/>
    </source>
</evidence>
<name>A0A804HJ22_HUMAN</name>
<dbReference type="EMBL" id="AP003391">
    <property type="status" value="NOT_ANNOTATED_CDS"/>
    <property type="molecule type" value="Genomic_DNA"/>
</dbReference>
<dbReference type="Proteomes" id="UP000005640">
    <property type="component" value="Chromosome 11"/>
</dbReference>
<sequence length="78" mass="8641">MWAFSELPMPLLINLIVSLLGFVATVTLIPAFRGHFIAARLCGQDLNKTSRQQMNPVLCLHGAAGSVLYQCHQYPSRN</sequence>
<dbReference type="GeneTree" id="ENSGT00390000011424"/>
<reference evidence="2 3" key="1">
    <citation type="journal article" date="2001" name="Nature">
        <title>Initial sequencing and analysis of the human genome.</title>
        <authorList>
            <consortium name="International Human Genome Sequencing Consortium"/>
            <person name="Lander E.S."/>
            <person name="Linton L.M."/>
            <person name="Birren B."/>
            <person name="Nusbaum C."/>
            <person name="Zody M.C."/>
            <person name="Baldwin J."/>
            <person name="Devon K."/>
            <person name="Dewar K."/>
            <person name="Doyle M."/>
            <person name="FitzHugh W."/>
            <person name="Funke R."/>
            <person name="Gage D."/>
            <person name="Harris K."/>
            <person name="Heaford A."/>
            <person name="Howland J."/>
            <person name="Kann L."/>
            <person name="Lehoczky J."/>
            <person name="LeVine R."/>
            <person name="McEwan P."/>
            <person name="McKernan K."/>
            <person name="Meldrim J."/>
            <person name="Mesirov J.P."/>
            <person name="Miranda C."/>
            <person name="Morris W."/>
            <person name="Naylor J."/>
            <person name="Raymond C."/>
            <person name="Rosetti M."/>
            <person name="Santos R."/>
            <person name="Sheridan A."/>
            <person name="Sougnez C."/>
            <person name="Stange-Thomann N."/>
            <person name="Stojanovic N."/>
            <person name="Subramanian A."/>
            <person name="Wyman D."/>
            <person name="Rogers J."/>
            <person name="Sulston J."/>
            <person name="Ainscough R."/>
            <person name="Beck S."/>
            <person name="Bentley D."/>
            <person name="Burton J."/>
            <person name="Clee C."/>
            <person name="Carter N."/>
            <person name="Coulson A."/>
            <person name="Deadman R."/>
            <person name="Deloukas P."/>
            <person name="Dunham A."/>
            <person name="Dunham I."/>
            <person name="Durbin R."/>
            <person name="French L."/>
            <person name="Grafham D."/>
            <person name="Gregory S."/>
            <person name="Hubbard T."/>
            <person name="Humphray S."/>
            <person name="Hunt A."/>
            <person name="Jones M."/>
            <person name="Lloyd C."/>
            <person name="McMurray A."/>
            <person name="Matthews L."/>
            <person name="Mercer S."/>
            <person name="Milne S."/>
            <person name="Mullikin J.C."/>
            <person name="Mungall A."/>
            <person name="Plumb R."/>
            <person name="Ross M."/>
            <person name="Shownkeen R."/>
            <person name="Sims S."/>
            <person name="Waterston R.H."/>
            <person name="Wilson R.K."/>
            <person name="Hillier L.W."/>
            <person name="McPherson J.D."/>
            <person name="Marra M.A."/>
            <person name="Mardis E.R."/>
            <person name="Fulton L.A."/>
            <person name="Chinwalla A.T."/>
            <person name="Pepin K.H."/>
            <person name="Gish W.R."/>
            <person name="Chissoe S.L."/>
            <person name="Wendl M.C."/>
            <person name="Delehaunty K.D."/>
            <person name="Miner T.L."/>
            <person name="Delehaunty A."/>
            <person name="Kramer J.B."/>
            <person name="Cook L.L."/>
            <person name="Fulton R.S."/>
            <person name="Johnson D.L."/>
            <person name="Minx P.J."/>
            <person name="Clifton S.W."/>
            <person name="Hawkins T."/>
            <person name="Branscomb E."/>
            <person name="Predki P."/>
            <person name="Richardson P."/>
            <person name="Wenning S."/>
            <person name="Slezak T."/>
            <person name="Doggett N."/>
            <person name="Cheng J.F."/>
            <person name="Olsen A."/>
            <person name="Lucas S."/>
            <person name="Elkin C."/>
            <person name="Uberbacher E."/>
            <person name="Frazier M."/>
            <person name="Gibbs R.A."/>
            <person name="Muzny D.M."/>
            <person name="Scherer S.E."/>
            <person name="Bouck J.B."/>
            <person name="Sodergren E.J."/>
            <person name="Worley K.C."/>
            <person name="Rives C.M."/>
            <person name="Gorrell J.H."/>
            <person name="Metzker M.L."/>
            <person name="Naylor S.L."/>
            <person name="Kucherlapati R.S."/>
            <person name="Nelson D.L."/>
            <person name="Weinstock G.M."/>
            <person name="Sakaki Y."/>
            <person name="Fujiyama A."/>
            <person name="Hattori M."/>
            <person name="Yada T."/>
            <person name="Toyoda A."/>
            <person name="Itoh T."/>
            <person name="Kawagoe C."/>
            <person name="Watanabe H."/>
            <person name="Totoki Y."/>
            <person name="Taylor T."/>
            <person name="Weissenbach J."/>
            <person name="Heilig R."/>
            <person name="Saurin W."/>
            <person name="Artiguenave F."/>
            <person name="Brottier P."/>
            <person name="Bruls T."/>
            <person name="Pelletier E."/>
            <person name="Robert C."/>
            <person name="Wincker P."/>
            <person name="Smith D.R."/>
            <person name="Doucette-Stamm L."/>
            <person name="Rubenfield M."/>
            <person name="Weinstock K."/>
            <person name="Lee H.M."/>
            <person name="Dubois J."/>
            <person name="Rosenthal A."/>
            <person name="Platzer M."/>
            <person name="Nyakatura G."/>
            <person name="Taudien S."/>
            <person name="Rump A."/>
            <person name="Yang H."/>
            <person name="Yu J."/>
            <person name="Wang J."/>
            <person name="Huang G."/>
            <person name="Gu J."/>
            <person name="Hood L."/>
            <person name="Rowen L."/>
            <person name="Madan A."/>
            <person name="Qin S."/>
            <person name="Davis R.W."/>
            <person name="Federspiel N.A."/>
            <person name="Abola A.P."/>
            <person name="Proctor M.J."/>
            <person name="Myers R.M."/>
            <person name="Schmutz J."/>
            <person name="Dickson M."/>
            <person name="Grimwood J."/>
            <person name="Cox D.R."/>
            <person name="Olson M.V."/>
            <person name="Kaul R."/>
            <person name="Raymond C."/>
            <person name="Shimizu N."/>
            <person name="Kawasaki K."/>
            <person name="Minoshima S."/>
            <person name="Evans G.A."/>
            <person name="Athanasiou M."/>
            <person name="Schultz R."/>
            <person name="Roe B.A."/>
            <person name="Chen F."/>
            <person name="Pan H."/>
            <person name="Ramser J."/>
            <person name="Lehrach H."/>
            <person name="Reinhardt R."/>
            <person name="McCombie W.R."/>
            <person name="de la Bastide M."/>
            <person name="Dedhia N."/>
            <person name="Blocker H."/>
            <person name="Hornischer K."/>
            <person name="Nordsiek G."/>
            <person name="Agarwala R."/>
            <person name="Aravind L."/>
            <person name="Bailey J.A."/>
            <person name="Bateman A."/>
            <person name="Batzoglou S."/>
            <person name="Birney E."/>
            <person name="Bork P."/>
            <person name="Brown D.G."/>
            <person name="Burge C.B."/>
            <person name="Cerutti L."/>
            <person name="Chen H.C."/>
            <person name="Church D."/>
            <person name="Clamp M."/>
            <person name="Copley R.R."/>
            <person name="Doerks T."/>
            <person name="Eddy S.R."/>
            <person name="Eichler E.E."/>
            <person name="Furey T.S."/>
            <person name="Galagan J."/>
            <person name="Gilbert J.G."/>
            <person name="Harmon C."/>
            <person name="Hayashizaki Y."/>
            <person name="Haussler D."/>
            <person name="Hermjakob H."/>
            <person name="Hokamp K."/>
            <person name="Jang W."/>
            <person name="Johnson L.S."/>
            <person name="Jones T.A."/>
            <person name="Kasif S."/>
            <person name="Kaspryzk A."/>
            <person name="Kennedy S."/>
            <person name="Kent W.J."/>
            <person name="Kitts P."/>
            <person name="Koonin E.V."/>
            <person name="Korf I."/>
            <person name="Kulp D."/>
            <person name="Lancet D."/>
            <person name="Lowe T.M."/>
            <person name="McLysaght A."/>
            <person name="Mikkelsen T."/>
            <person name="Moran J.V."/>
            <person name="Mulder N."/>
            <person name="Pollara V.J."/>
            <person name="Ponting C.P."/>
            <person name="Schuler G."/>
            <person name="Schultz J."/>
            <person name="Slater G."/>
            <person name="Smit A.F."/>
            <person name="Stupka E."/>
            <person name="Szustakowski J."/>
            <person name="Thierry-Mieg D."/>
            <person name="Thierry-Mieg J."/>
            <person name="Wagner L."/>
            <person name="Wallis J."/>
            <person name="Wheeler R."/>
            <person name="Williams A."/>
            <person name="Wolf Y.I."/>
            <person name="Wolfe K.H."/>
            <person name="Yang S.P."/>
            <person name="Yeh R.F."/>
            <person name="Collins F."/>
            <person name="Guyer M.S."/>
            <person name="Peterson J."/>
            <person name="Felsenfeld A."/>
            <person name="Wetterstrand K.A."/>
            <person name="Patrinos A."/>
            <person name="Morgan M.J."/>
            <person name="de Jong P."/>
            <person name="Catanese J.J."/>
            <person name="Osoegawa K."/>
            <person name="Shizuya H."/>
            <person name="Choi S."/>
            <person name="Chen Y.J."/>
        </authorList>
    </citation>
    <scope>NUCLEOTIDE SEQUENCE [LARGE SCALE GENOMIC DNA]</scope>
</reference>
<dbReference type="Ensembl" id="ENST00000684682.1">
    <property type="protein sequence ID" value="ENSP00000507326.1"/>
    <property type="gene ID" value="ENSG00000172269.20"/>
</dbReference>
<evidence type="ECO:0007829" key="5">
    <source>
        <dbReference type="ProteomicsDB" id="A0A804HJ22"/>
    </source>
</evidence>
<evidence type="ECO:0007829" key="4">
    <source>
        <dbReference type="PeptideAtlas" id="A0A804HJ22"/>
    </source>
</evidence>
<dbReference type="OrthoDB" id="10262326at2759"/>
<accession>A0A804HJ22</accession>
<reference evidence="2" key="5">
    <citation type="submission" date="2025-09" db="UniProtKB">
        <authorList>
            <consortium name="Ensembl"/>
        </authorList>
    </citation>
    <scope>IDENTIFICATION</scope>
</reference>
<feature type="transmembrane region" description="Helical" evidence="1">
    <location>
        <begin position="12"/>
        <end position="32"/>
    </location>
</feature>
<evidence type="ECO:0000313" key="2">
    <source>
        <dbReference type="Ensembl" id="ENSP00000507326.1"/>
    </source>
</evidence>
<dbReference type="Ensembl" id="ENST00000684682.1">
    <property type="protein sequence ID" value="ENSP00000507326.1"/>
    <property type="gene ID" value="ENSG00000172269.21"/>
</dbReference>
<gene>
    <name evidence="2" type="primary">DPAGT1</name>
</gene>
<keyword evidence="3" id="KW-1185">Reference proteome</keyword>